<dbReference type="Proteomes" id="UP000178485">
    <property type="component" value="Chromosome i"/>
</dbReference>
<evidence type="ECO:0000313" key="3">
    <source>
        <dbReference type="EMBL" id="SCM55373.1"/>
    </source>
</evidence>
<dbReference type="PROSITE" id="PS51257">
    <property type="entry name" value="PROKAR_LIPOPROTEIN"/>
    <property type="match status" value="1"/>
</dbReference>
<feature type="chain" id="PRO_5009603725" description="Peptidase M60 domain-containing protein" evidence="1">
    <location>
        <begin position="23"/>
        <end position="527"/>
    </location>
</feature>
<organism evidence="3 4">
    <name type="scientific">Petrimonas mucosa</name>
    <dbReference type="NCBI Taxonomy" id="1642646"/>
    <lineage>
        <taxon>Bacteria</taxon>
        <taxon>Pseudomonadati</taxon>
        <taxon>Bacteroidota</taxon>
        <taxon>Bacteroidia</taxon>
        <taxon>Bacteroidales</taxon>
        <taxon>Dysgonomonadaceae</taxon>
        <taxon>Petrimonas</taxon>
    </lineage>
</organism>
<name>A0A1G4G3M8_9BACT</name>
<reference evidence="3 4" key="1">
    <citation type="submission" date="2016-08" db="EMBL/GenBank/DDBJ databases">
        <authorList>
            <person name="Seilhamer J.J."/>
        </authorList>
    </citation>
    <scope>NUCLEOTIDE SEQUENCE [LARGE SCALE GENOMIC DNA]</scope>
    <source>
        <strain evidence="3">ING2-E5A</strain>
    </source>
</reference>
<gene>
    <name evidence="3" type="ORF">ING2E5A_0297</name>
</gene>
<keyword evidence="4" id="KW-1185">Reference proteome</keyword>
<dbReference type="PROSITE" id="PS51723">
    <property type="entry name" value="PEPTIDASE_M60"/>
    <property type="match status" value="1"/>
</dbReference>
<dbReference type="Gene3D" id="3.40.390.80">
    <property type="entry name" value="Peptidase M60, enhancin-like domain 2"/>
    <property type="match status" value="1"/>
</dbReference>
<dbReference type="AlphaFoldDB" id="A0A1G4G3M8"/>
<dbReference type="SMART" id="SM01276">
    <property type="entry name" value="M60-like"/>
    <property type="match status" value="1"/>
</dbReference>
<dbReference type="EMBL" id="LT608328">
    <property type="protein sequence ID" value="SCM55373.1"/>
    <property type="molecule type" value="Genomic_DNA"/>
</dbReference>
<sequence length="527" mass="60190">MKLFKPAIALLLLVVSCFFVEGSPVTSDISNDMEVFANLTATALKPGVKRKHIRQMKNPVLKELASKIYSKKYQPGILLADYEAYLDPGILGEQLRIGDGFSKYEGITGVVLDKGLNYIFVGETYGNEISLVVPEWTRRAPEGIKPEQDPDGWGLHSETHKLKEGLNLVNLEKGGHAYIQYFTKDDPEKYPPITVHFPTGKVNGYFDITRGDTNTQFNRLLDNAISPIMDIRGKYIQVAFPVDSLKIFAYNKGVELINNFDTIAALQREFIGWKKEGISPKNHVLARINYHYYMFRDRDGVAYIDWAMRMVADPESIIKGDPCWGFSHELGHVLQMRPQLTWGGMTEVSNNILTLYSTTMLGNRSRLSVENRYKEAREEILDKGISYLSYPGENNGGNQYGGGVNTDVFHRLVPFWQLHLYFTQQGYPEFYPDLMIAMRKREPVAVGQRNKDYLNMLEFCRLACEVSQTDLTEFFERWGFFYVGKIEVNDYAKYSYDILEEEVAAVKKAIAEMNLPKPKVDITLLED</sequence>
<evidence type="ECO:0000259" key="2">
    <source>
        <dbReference type="PROSITE" id="PS51723"/>
    </source>
</evidence>
<protein>
    <recommendedName>
        <fullName evidence="2">Peptidase M60 domain-containing protein</fullName>
    </recommendedName>
</protein>
<dbReference type="InterPro" id="IPR031161">
    <property type="entry name" value="Peptidase_M60_dom"/>
</dbReference>
<dbReference type="Gene3D" id="1.10.390.30">
    <property type="entry name" value="Peptidase M60, enhancin-like domain 3"/>
    <property type="match status" value="1"/>
</dbReference>
<dbReference type="RefSeq" id="WP_071135871.1">
    <property type="nucleotide sequence ID" value="NZ_DUQN01000039.1"/>
</dbReference>
<dbReference type="Pfam" id="PF13402">
    <property type="entry name" value="Peptidase_M60"/>
    <property type="match status" value="1"/>
</dbReference>
<proteinExistence type="predicted"/>
<accession>A0A1G4G3M8</accession>
<feature type="domain" description="Peptidase M60" evidence="2">
    <location>
        <begin position="103"/>
        <end position="423"/>
    </location>
</feature>
<evidence type="ECO:0000313" key="4">
    <source>
        <dbReference type="Proteomes" id="UP000178485"/>
    </source>
</evidence>
<dbReference type="STRING" id="1642646.ING2E5A_0297"/>
<keyword evidence="1" id="KW-0732">Signal</keyword>
<dbReference type="InterPro" id="IPR042279">
    <property type="entry name" value="Pep_M60_3"/>
</dbReference>
<feature type="signal peptide" evidence="1">
    <location>
        <begin position="1"/>
        <end position="22"/>
    </location>
</feature>
<dbReference type="KEGG" id="pmuc:ING2E5A_0297"/>
<evidence type="ECO:0000256" key="1">
    <source>
        <dbReference type="SAM" id="SignalP"/>
    </source>
</evidence>